<accession>A0ABN6D5Y1</accession>
<dbReference type="Pfam" id="PF05545">
    <property type="entry name" value="FixQ"/>
    <property type="match status" value="1"/>
</dbReference>
<dbReference type="RefSeq" id="WP_223912302.1">
    <property type="nucleotide sequence ID" value="NZ_AP024238.1"/>
</dbReference>
<keyword evidence="3" id="KW-1185">Reference proteome</keyword>
<organism evidence="2 3">
    <name type="scientific">Rhodoferax lithotrophicus</name>
    <dbReference type="NCBI Taxonomy" id="2798804"/>
    <lineage>
        <taxon>Bacteria</taxon>
        <taxon>Pseudomonadati</taxon>
        <taxon>Pseudomonadota</taxon>
        <taxon>Betaproteobacteria</taxon>
        <taxon>Burkholderiales</taxon>
        <taxon>Comamonadaceae</taxon>
        <taxon>Rhodoferax</taxon>
    </lineage>
</organism>
<protein>
    <recommendedName>
        <fullName evidence="4">CcoQ/FixQ family Cbb3-type cytochrome c oxidase assembly chaperone</fullName>
    </recommendedName>
</protein>
<keyword evidence="1" id="KW-0812">Transmembrane</keyword>
<evidence type="ECO:0000256" key="1">
    <source>
        <dbReference type="SAM" id="Phobius"/>
    </source>
</evidence>
<dbReference type="EMBL" id="AP024238">
    <property type="protein sequence ID" value="BCO27397.1"/>
    <property type="molecule type" value="Genomic_DNA"/>
</dbReference>
<dbReference type="CDD" id="cd01324">
    <property type="entry name" value="cbb3_Oxidase_CcoQ"/>
    <property type="match status" value="1"/>
</dbReference>
<evidence type="ECO:0000313" key="2">
    <source>
        <dbReference type="EMBL" id="BCO27397.1"/>
    </source>
</evidence>
<dbReference type="Proteomes" id="UP000824366">
    <property type="component" value="Chromosome"/>
</dbReference>
<sequence>MEFDVNALRSLSTVVSFVCFIGVVVWAFSRKNSAEFEQAANLPFEQD</sequence>
<gene>
    <name evidence="2" type="ORF">MIZ03_2285</name>
</gene>
<reference evidence="2 3" key="1">
    <citation type="journal article" date="2021" name="Microbiol. Spectr.">
        <title>A Single Bacterium Capable of Oxidation and Reduction of Iron at Circumneutral pH.</title>
        <authorList>
            <person name="Kato S."/>
            <person name="Ohkuma M."/>
        </authorList>
    </citation>
    <scope>NUCLEOTIDE SEQUENCE [LARGE SCALE GENOMIC DNA]</scope>
    <source>
        <strain evidence="2 3">MIZ03</strain>
    </source>
</reference>
<keyword evidence="1" id="KW-0472">Membrane</keyword>
<keyword evidence="1" id="KW-1133">Transmembrane helix</keyword>
<evidence type="ECO:0000313" key="3">
    <source>
        <dbReference type="Proteomes" id="UP000824366"/>
    </source>
</evidence>
<feature type="transmembrane region" description="Helical" evidence="1">
    <location>
        <begin position="6"/>
        <end position="28"/>
    </location>
</feature>
<proteinExistence type="predicted"/>
<evidence type="ECO:0008006" key="4">
    <source>
        <dbReference type="Google" id="ProtNLM"/>
    </source>
</evidence>
<name>A0ABN6D5Y1_9BURK</name>
<dbReference type="InterPro" id="IPR008621">
    <property type="entry name" value="Cbb3-typ_cyt_oxidase_comp"/>
</dbReference>